<dbReference type="AlphaFoldDB" id="A0A6L5HX74"/>
<feature type="domain" description="FecR protein" evidence="1">
    <location>
        <begin position="120"/>
        <end position="181"/>
    </location>
</feature>
<dbReference type="EMBL" id="WIVU01000042">
    <property type="protein sequence ID" value="MQU07638.1"/>
    <property type="molecule type" value="Genomic_DNA"/>
</dbReference>
<accession>A0A6L5HX74</accession>
<dbReference type="Gene3D" id="2.60.120.1440">
    <property type="match status" value="1"/>
</dbReference>
<dbReference type="RefSeq" id="WP_048389454.1">
    <property type="nucleotide sequence ID" value="NZ_JBQDSB010000019.1"/>
</dbReference>
<feature type="domain" description="FecR N-terminal" evidence="2">
    <location>
        <begin position="18"/>
        <end position="57"/>
    </location>
</feature>
<proteinExistence type="predicted"/>
<evidence type="ECO:0000259" key="2">
    <source>
        <dbReference type="Pfam" id="PF16220"/>
    </source>
</evidence>
<dbReference type="InterPro" id="IPR006860">
    <property type="entry name" value="FecR"/>
</dbReference>
<dbReference type="GO" id="GO:0016989">
    <property type="term" value="F:sigma factor antagonist activity"/>
    <property type="evidence" value="ECO:0007669"/>
    <property type="project" value="TreeGrafter"/>
</dbReference>
<comment type="caution">
    <text evidence="3">The sequence shown here is derived from an EMBL/GenBank/DDBJ whole genome shotgun (WGS) entry which is preliminary data.</text>
</comment>
<name>A0A6L5HX74_9PSED</name>
<reference evidence="3 4" key="1">
    <citation type="submission" date="2019-10" db="EMBL/GenBank/DDBJ databases">
        <title>Evaluation of single-gene subtyping targets for Pseudomonas.</title>
        <authorList>
            <person name="Reichler S.J."/>
            <person name="Orsi R.H."/>
            <person name="Wiedmann M."/>
            <person name="Martin N.H."/>
            <person name="Murphy S.I."/>
        </authorList>
    </citation>
    <scope>NUCLEOTIDE SEQUENCE [LARGE SCALE GENOMIC DNA]</scope>
    <source>
        <strain evidence="3 4">FSL R10-1637</strain>
    </source>
</reference>
<dbReference type="PANTHER" id="PTHR30273">
    <property type="entry name" value="PERIPLASMIC SIGNAL SENSOR AND SIGMA FACTOR ACTIVATOR FECR-RELATED"/>
    <property type="match status" value="1"/>
</dbReference>
<evidence type="ECO:0000313" key="3">
    <source>
        <dbReference type="EMBL" id="MQU07638.1"/>
    </source>
</evidence>
<dbReference type="Proteomes" id="UP000478064">
    <property type="component" value="Unassembled WGS sequence"/>
</dbReference>
<gene>
    <name evidence="3" type="ORF">GHO27_18310</name>
</gene>
<protein>
    <submittedName>
        <fullName evidence="3">DUF4880 domain-containing protein</fullName>
    </submittedName>
</protein>
<dbReference type="Pfam" id="PF16220">
    <property type="entry name" value="DUF4880"/>
    <property type="match status" value="1"/>
</dbReference>
<dbReference type="PIRSF" id="PIRSF018266">
    <property type="entry name" value="FecR"/>
    <property type="match status" value="1"/>
</dbReference>
<dbReference type="PANTHER" id="PTHR30273:SF2">
    <property type="entry name" value="PROTEIN FECR"/>
    <property type="match status" value="1"/>
</dbReference>
<evidence type="ECO:0000313" key="4">
    <source>
        <dbReference type="Proteomes" id="UP000478064"/>
    </source>
</evidence>
<dbReference type="Pfam" id="PF04773">
    <property type="entry name" value="FecR"/>
    <property type="match status" value="1"/>
</dbReference>
<dbReference type="InterPro" id="IPR012373">
    <property type="entry name" value="Ferrdict_sens_TM"/>
</dbReference>
<evidence type="ECO:0000259" key="1">
    <source>
        <dbReference type="Pfam" id="PF04773"/>
    </source>
</evidence>
<sequence length="326" mass="35578">MKRFDAANAHALDQDIVEQAMLWMVTLQSGVCTESERQACDHWRKQSAAHEMAWQRLTGLNRDVRESAQLIAPQSARRLLQARHTSTRRGLLKGFAGLGVVLATGVSVRERVLLPELFSDYRTATGERRTVSLADGVGLTLDTHTALDTQTSASGLDLTLNLGRMLLTQTDTLPVTLNTAHGRVLPARYSRLIISQGLPGQRGTQVQLLAGSASVELNRGDRISLDTGQQLTFDSHAHDEATRVTAASTAWLSGLLIAERMPLGQVIAQLNRYRRGVVRCDPAVAALQVSGSFSIDRPDASLDLLARVLPIRVQRVFGYWANVVAA</sequence>
<organism evidence="3 4">
    <name type="scientific">Pseudomonas helleri</name>
    <dbReference type="NCBI Taxonomy" id="1608996"/>
    <lineage>
        <taxon>Bacteria</taxon>
        <taxon>Pseudomonadati</taxon>
        <taxon>Pseudomonadota</taxon>
        <taxon>Gammaproteobacteria</taxon>
        <taxon>Pseudomonadales</taxon>
        <taxon>Pseudomonadaceae</taxon>
        <taxon>Pseudomonas</taxon>
    </lineage>
</organism>
<dbReference type="InterPro" id="IPR032623">
    <property type="entry name" value="FecR_N"/>
</dbReference>